<dbReference type="OrthoDB" id="3226064at2759"/>
<evidence type="ECO:0000313" key="3">
    <source>
        <dbReference type="Proteomes" id="UP000005446"/>
    </source>
</evidence>
<feature type="compositionally biased region" description="Polar residues" evidence="1">
    <location>
        <begin position="66"/>
        <end position="77"/>
    </location>
</feature>
<name>H0EKM1_GLAL7</name>
<dbReference type="HOGENOM" id="CLU_1678071_0_0_1"/>
<keyword evidence="3" id="KW-1185">Reference proteome</keyword>
<evidence type="ECO:0000256" key="1">
    <source>
        <dbReference type="SAM" id="MobiDB-lite"/>
    </source>
</evidence>
<reference evidence="2 3" key="1">
    <citation type="journal article" date="2012" name="Eukaryot. Cell">
        <title>Genome sequence of the fungus Glarea lozoyensis: the first genome sequence of a species from the Helotiaceae family.</title>
        <authorList>
            <person name="Youssar L."/>
            <person name="Gruening B.A."/>
            <person name="Erxleben A."/>
            <person name="Guenther S."/>
            <person name="Huettel W."/>
        </authorList>
    </citation>
    <scope>NUCLEOTIDE SEQUENCE [LARGE SCALE GENOMIC DNA]</scope>
    <source>
        <strain evidence="3">ATCC 74030 / MF5533</strain>
    </source>
</reference>
<proteinExistence type="predicted"/>
<feature type="region of interest" description="Disordered" evidence="1">
    <location>
        <begin position="57"/>
        <end position="78"/>
    </location>
</feature>
<sequence>MDAYEPEDVLPADVPRPPLHATEAIRLIIMELEVVKIIPSTDPKQPLPKVQFKGISRSLHSPHDPNANSNIRGTVQMTKEGEVRWTTISVYNGDMDNQQGPAGPTAFWKVSNEVDQAENMDHWIDLSTPSDTDDENAETADEDADGTYFATFTTLGE</sequence>
<dbReference type="AlphaFoldDB" id="H0EKM1"/>
<organism evidence="2 3">
    <name type="scientific">Glarea lozoyensis (strain ATCC 74030 / MF5533)</name>
    <dbReference type="NCBI Taxonomy" id="1104152"/>
    <lineage>
        <taxon>Eukaryota</taxon>
        <taxon>Fungi</taxon>
        <taxon>Dikarya</taxon>
        <taxon>Ascomycota</taxon>
        <taxon>Pezizomycotina</taxon>
        <taxon>Leotiomycetes</taxon>
        <taxon>Helotiales</taxon>
        <taxon>Helotiaceae</taxon>
        <taxon>Glarea</taxon>
    </lineage>
</organism>
<dbReference type="InParanoid" id="H0EKM1"/>
<comment type="caution">
    <text evidence="2">The sequence shown here is derived from an EMBL/GenBank/DDBJ whole genome shotgun (WGS) entry which is preliminary data.</text>
</comment>
<gene>
    <name evidence="2" type="ORF">M7I_3120</name>
</gene>
<dbReference type="Proteomes" id="UP000005446">
    <property type="component" value="Unassembled WGS sequence"/>
</dbReference>
<accession>H0EKM1</accession>
<dbReference type="EMBL" id="AGUE01000071">
    <property type="protein sequence ID" value="EHL00946.1"/>
    <property type="molecule type" value="Genomic_DNA"/>
</dbReference>
<protein>
    <submittedName>
        <fullName evidence="2">Uncharacterized protein</fullName>
    </submittedName>
</protein>
<evidence type="ECO:0000313" key="2">
    <source>
        <dbReference type="EMBL" id="EHL00946.1"/>
    </source>
</evidence>